<organism evidence="1 2">
    <name type="scientific">Amanita muscaria (strain Koide BX008)</name>
    <dbReference type="NCBI Taxonomy" id="946122"/>
    <lineage>
        <taxon>Eukaryota</taxon>
        <taxon>Fungi</taxon>
        <taxon>Dikarya</taxon>
        <taxon>Basidiomycota</taxon>
        <taxon>Agaricomycotina</taxon>
        <taxon>Agaricomycetes</taxon>
        <taxon>Agaricomycetidae</taxon>
        <taxon>Agaricales</taxon>
        <taxon>Pluteineae</taxon>
        <taxon>Amanitaceae</taxon>
        <taxon>Amanita</taxon>
    </lineage>
</organism>
<dbReference type="Proteomes" id="UP000054549">
    <property type="component" value="Unassembled WGS sequence"/>
</dbReference>
<dbReference type="HOGENOM" id="CLU_087973_1_0_1"/>
<evidence type="ECO:0000313" key="2">
    <source>
        <dbReference type="Proteomes" id="UP000054549"/>
    </source>
</evidence>
<proteinExistence type="predicted"/>
<keyword evidence="2" id="KW-1185">Reference proteome</keyword>
<dbReference type="AlphaFoldDB" id="A0A0C2TAK1"/>
<protein>
    <submittedName>
        <fullName evidence="1">Uncharacterized protein</fullName>
    </submittedName>
</protein>
<dbReference type="Gene3D" id="1.10.510.10">
    <property type="entry name" value="Transferase(Phosphotransferase) domain 1"/>
    <property type="match status" value="1"/>
</dbReference>
<reference evidence="1 2" key="1">
    <citation type="submission" date="2014-04" db="EMBL/GenBank/DDBJ databases">
        <title>Evolutionary Origins and Diversification of the Mycorrhizal Mutualists.</title>
        <authorList>
            <consortium name="DOE Joint Genome Institute"/>
            <consortium name="Mycorrhizal Genomics Consortium"/>
            <person name="Kohler A."/>
            <person name="Kuo A."/>
            <person name="Nagy L.G."/>
            <person name="Floudas D."/>
            <person name="Copeland A."/>
            <person name="Barry K.W."/>
            <person name="Cichocki N."/>
            <person name="Veneault-Fourrey C."/>
            <person name="LaButti K."/>
            <person name="Lindquist E.A."/>
            <person name="Lipzen A."/>
            <person name="Lundell T."/>
            <person name="Morin E."/>
            <person name="Murat C."/>
            <person name="Riley R."/>
            <person name="Ohm R."/>
            <person name="Sun H."/>
            <person name="Tunlid A."/>
            <person name="Henrissat B."/>
            <person name="Grigoriev I.V."/>
            <person name="Hibbett D.S."/>
            <person name="Martin F."/>
        </authorList>
    </citation>
    <scope>NUCLEOTIDE SEQUENCE [LARGE SCALE GENOMIC DNA]</scope>
    <source>
        <strain evidence="1 2">Koide BX008</strain>
    </source>
</reference>
<dbReference type="EMBL" id="KN818256">
    <property type="protein sequence ID" value="KIL63744.1"/>
    <property type="molecule type" value="Genomic_DNA"/>
</dbReference>
<evidence type="ECO:0000313" key="1">
    <source>
        <dbReference type="EMBL" id="KIL63744.1"/>
    </source>
</evidence>
<dbReference type="InParanoid" id="A0A0C2TAK1"/>
<gene>
    <name evidence="1" type="ORF">M378DRAFT_164198</name>
</gene>
<accession>A0A0C2TAK1</accession>
<name>A0A0C2TAK1_AMAMK</name>
<sequence>MDVVAALGSFMIQSNCFVLDSNLRVKIVFRGPFAWQIRENSIGSSMAVSDFKHESNISAFADLFHKVYFDGDNENLPNRLVEDAIQLIGRCRVKDLKSRPTMENVVKEMETWNLT</sequence>